<name>A0A1Y2HFU1_9FUNG</name>
<dbReference type="Pfam" id="PF16045">
    <property type="entry name" value="LisH_2"/>
    <property type="match status" value="1"/>
</dbReference>
<accession>A0A1Y2HFU1</accession>
<feature type="region of interest" description="Disordered" evidence="2">
    <location>
        <begin position="1"/>
        <end position="31"/>
    </location>
</feature>
<proteinExistence type="predicted"/>
<dbReference type="GO" id="GO:0060287">
    <property type="term" value="P:epithelial cilium movement involved in determination of left/right asymmetry"/>
    <property type="evidence" value="ECO:0007669"/>
    <property type="project" value="TreeGrafter"/>
</dbReference>
<gene>
    <name evidence="3" type="ORF">BCR44DRAFT_1257709</name>
</gene>
<dbReference type="AlphaFoldDB" id="A0A1Y2HFU1"/>
<dbReference type="GO" id="GO:0005576">
    <property type="term" value="C:extracellular region"/>
    <property type="evidence" value="ECO:0007669"/>
    <property type="project" value="GOC"/>
</dbReference>
<dbReference type="STRING" id="765915.A0A1Y2HFU1"/>
<sequence>MSSANSAAALHGKPPSPGPPPAATPGSMTQADLRSALQSQLRASGVADELKAQLRAKIIHHLNGPAGLSSATPSRCAVTAASGAAPLSAAADLATNNLVHTVANALVADYLAAHDLNYTLSVYLPETTQAQPPSMDVAELQELLHLSFDGCNASRSLVSEIQKAATQSSSILEGLVRGIRILDVHTATQQTQTDSTDTERTLREYSQLVERERDEKRKALLDQARKHDLMVEDRVARELEQKLEAFRATELKRLQVEARESVLSKLEDAREAAERKHEAATDKLRNEIHELQTRMRARESTCTRDQDCADQGRCRACAAPSPATSQGR</sequence>
<keyword evidence="4" id="KW-1185">Reference proteome</keyword>
<evidence type="ECO:0000313" key="4">
    <source>
        <dbReference type="Proteomes" id="UP000193411"/>
    </source>
</evidence>
<dbReference type="InterPro" id="IPR055289">
    <property type="entry name" value="OFD1"/>
</dbReference>
<evidence type="ECO:0000313" key="3">
    <source>
        <dbReference type="EMBL" id="ORZ31932.1"/>
    </source>
</evidence>
<dbReference type="Proteomes" id="UP000193411">
    <property type="component" value="Unassembled WGS sequence"/>
</dbReference>
<evidence type="ECO:0000256" key="2">
    <source>
        <dbReference type="SAM" id="MobiDB-lite"/>
    </source>
</evidence>
<dbReference type="PANTHER" id="PTHR39063:SF1">
    <property type="entry name" value="OFD1 CENTRIOLE AND CENTRIOLAR SATELLITE PROTEIN"/>
    <property type="match status" value="1"/>
</dbReference>
<dbReference type="InterPro" id="IPR006594">
    <property type="entry name" value="LisH"/>
</dbReference>
<dbReference type="PANTHER" id="PTHR39063">
    <property type="entry name" value="ORAL-FACIAL-DIGITAL SYNDROME 1 PROTEIN HOMOLOG"/>
    <property type="match status" value="1"/>
</dbReference>
<comment type="caution">
    <text evidence="3">The sequence shown here is derived from an EMBL/GenBank/DDBJ whole genome shotgun (WGS) entry which is preliminary data.</text>
</comment>
<organism evidence="3 4">
    <name type="scientific">Catenaria anguillulae PL171</name>
    <dbReference type="NCBI Taxonomy" id="765915"/>
    <lineage>
        <taxon>Eukaryota</taxon>
        <taxon>Fungi</taxon>
        <taxon>Fungi incertae sedis</taxon>
        <taxon>Blastocladiomycota</taxon>
        <taxon>Blastocladiomycetes</taxon>
        <taxon>Blastocladiales</taxon>
        <taxon>Catenariaceae</taxon>
        <taxon>Catenaria</taxon>
    </lineage>
</organism>
<dbReference type="GO" id="GO:0036064">
    <property type="term" value="C:ciliary basal body"/>
    <property type="evidence" value="ECO:0007669"/>
    <property type="project" value="TreeGrafter"/>
</dbReference>
<dbReference type="OrthoDB" id="206339at2759"/>
<dbReference type="EMBL" id="MCFL01000053">
    <property type="protein sequence ID" value="ORZ31932.1"/>
    <property type="molecule type" value="Genomic_DNA"/>
</dbReference>
<feature type="coiled-coil region" evidence="1">
    <location>
        <begin position="256"/>
        <end position="301"/>
    </location>
</feature>
<reference evidence="3 4" key="1">
    <citation type="submission" date="2016-07" db="EMBL/GenBank/DDBJ databases">
        <title>Pervasive Adenine N6-methylation of Active Genes in Fungi.</title>
        <authorList>
            <consortium name="DOE Joint Genome Institute"/>
            <person name="Mondo S.J."/>
            <person name="Dannebaum R.O."/>
            <person name="Kuo R.C."/>
            <person name="Labutti K."/>
            <person name="Haridas S."/>
            <person name="Kuo A."/>
            <person name="Salamov A."/>
            <person name="Ahrendt S.R."/>
            <person name="Lipzen A."/>
            <person name="Sullivan W."/>
            <person name="Andreopoulos W.B."/>
            <person name="Clum A."/>
            <person name="Lindquist E."/>
            <person name="Daum C."/>
            <person name="Ramamoorthy G.K."/>
            <person name="Gryganskyi A."/>
            <person name="Culley D."/>
            <person name="Magnuson J.K."/>
            <person name="James T.Y."/>
            <person name="O'Malley M.A."/>
            <person name="Stajich J.E."/>
            <person name="Spatafora J.W."/>
            <person name="Visel A."/>
            <person name="Grigoriev I.V."/>
        </authorList>
    </citation>
    <scope>NUCLEOTIDE SEQUENCE [LARGE SCALE GENOMIC DNA]</scope>
    <source>
        <strain evidence="3 4">PL171</strain>
    </source>
</reference>
<feature type="compositionally biased region" description="Pro residues" evidence="2">
    <location>
        <begin position="14"/>
        <end position="23"/>
    </location>
</feature>
<dbReference type="Gene3D" id="1.20.960.40">
    <property type="match status" value="1"/>
</dbReference>
<evidence type="ECO:0000256" key="1">
    <source>
        <dbReference type="SAM" id="Coils"/>
    </source>
</evidence>
<protein>
    <submittedName>
        <fullName evidence="3">Uncharacterized protein</fullName>
    </submittedName>
</protein>
<keyword evidence="1" id="KW-0175">Coiled coil</keyword>